<feature type="transmembrane region" description="Helical" evidence="6">
    <location>
        <begin position="134"/>
        <end position="157"/>
    </location>
</feature>
<dbReference type="Gene3D" id="1.20.1250.20">
    <property type="entry name" value="MFS general substrate transporter like domains"/>
    <property type="match status" value="1"/>
</dbReference>
<feature type="transmembrane region" description="Helical" evidence="6">
    <location>
        <begin position="40"/>
        <end position="61"/>
    </location>
</feature>
<dbReference type="InterPro" id="IPR011701">
    <property type="entry name" value="MFS"/>
</dbReference>
<reference evidence="8" key="1">
    <citation type="journal article" date="2019" name="Int. J. Syst. Evol. Microbiol.">
        <title>The Global Catalogue of Microorganisms (GCM) 10K type strain sequencing project: providing services to taxonomists for standard genome sequencing and annotation.</title>
        <authorList>
            <consortium name="The Broad Institute Genomics Platform"/>
            <consortium name="The Broad Institute Genome Sequencing Center for Infectious Disease"/>
            <person name="Wu L."/>
            <person name="Ma J."/>
        </authorList>
    </citation>
    <scope>NUCLEOTIDE SEQUENCE [LARGE SCALE GENOMIC DNA]</scope>
    <source>
        <strain evidence="8">CCUG 53252</strain>
    </source>
</reference>
<evidence type="ECO:0000313" key="8">
    <source>
        <dbReference type="Proteomes" id="UP001595751"/>
    </source>
</evidence>
<evidence type="ECO:0000256" key="5">
    <source>
        <dbReference type="ARBA" id="ARBA00023136"/>
    </source>
</evidence>
<feature type="transmembrane region" description="Helical" evidence="6">
    <location>
        <begin position="163"/>
        <end position="182"/>
    </location>
</feature>
<keyword evidence="8" id="KW-1185">Reference proteome</keyword>
<feature type="transmembrane region" description="Helical" evidence="6">
    <location>
        <begin position="344"/>
        <end position="365"/>
    </location>
</feature>
<dbReference type="EMBL" id="JBHRZN010000001">
    <property type="protein sequence ID" value="MFC3848773.1"/>
    <property type="molecule type" value="Genomic_DNA"/>
</dbReference>
<evidence type="ECO:0000256" key="3">
    <source>
        <dbReference type="ARBA" id="ARBA00022692"/>
    </source>
</evidence>
<feature type="transmembrane region" description="Helical" evidence="6">
    <location>
        <begin position="12"/>
        <end position="34"/>
    </location>
</feature>
<dbReference type="InterPro" id="IPR036259">
    <property type="entry name" value="MFS_trans_sf"/>
</dbReference>
<feature type="transmembrane region" description="Helical" evidence="6">
    <location>
        <begin position="95"/>
        <end position="113"/>
    </location>
</feature>
<dbReference type="PANTHER" id="PTHR23513:SF11">
    <property type="entry name" value="STAPHYLOFERRIN A TRANSPORTER"/>
    <property type="match status" value="1"/>
</dbReference>
<evidence type="ECO:0000256" key="6">
    <source>
        <dbReference type="SAM" id="Phobius"/>
    </source>
</evidence>
<feature type="transmembrane region" description="Helical" evidence="6">
    <location>
        <begin position="68"/>
        <end position="89"/>
    </location>
</feature>
<organism evidence="7 8">
    <name type="scientific">Corynebacterium hansenii</name>
    <dbReference type="NCBI Taxonomy" id="394964"/>
    <lineage>
        <taxon>Bacteria</taxon>
        <taxon>Bacillati</taxon>
        <taxon>Actinomycetota</taxon>
        <taxon>Actinomycetes</taxon>
        <taxon>Mycobacteriales</taxon>
        <taxon>Corynebacteriaceae</taxon>
        <taxon>Corynebacterium</taxon>
    </lineage>
</organism>
<dbReference type="SUPFAM" id="SSF103473">
    <property type="entry name" value="MFS general substrate transporter"/>
    <property type="match status" value="1"/>
</dbReference>
<proteinExistence type="predicted"/>
<dbReference type="Pfam" id="PF07690">
    <property type="entry name" value="MFS_1"/>
    <property type="match status" value="1"/>
</dbReference>
<evidence type="ECO:0000256" key="4">
    <source>
        <dbReference type="ARBA" id="ARBA00022989"/>
    </source>
</evidence>
<keyword evidence="2" id="KW-1003">Cell membrane</keyword>
<keyword evidence="3 6" id="KW-0812">Transmembrane</keyword>
<name>A0ABV7ZLW3_9CORY</name>
<comment type="caution">
    <text evidence="7">The sequence shown here is derived from an EMBL/GenBank/DDBJ whole genome shotgun (WGS) entry which is preliminary data.</text>
</comment>
<feature type="transmembrane region" description="Helical" evidence="6">
    <location>
        <begin position="246"/>
        <end position="267"/>
    </location>
</feature>
<keyword evidence="4 6" id="KW-1133">Transmembrane helix</keyword>
<feature type="transmembrane region" description="Helical" evidence="6">
    <location>
        <begin position="279"/>
        <end position="297"/>
    </location>
</feature>
<evidence type="ECO:0000313" key="7">
    <source>
        <dbReference type="EMBL" id="MFC3848773.1"/>
    </source>
</evidence>
<feature type="transmembrane region" description="Helical" evidence="6">
    <location>
        <begin position="303"/>
        <end position="323"/>
    </location>
</feature>
<protein>
    <submittedName>
        <fullName evidence="7">MFS transporter</fullName>
    </submittedName>
</protein>
<feature type="transmembrane region" description="Helical" evidence="6">
    <location>
        <begin position="371"/>
        <end position="391"/>
    </location>
</feature>
<sequence>MPRQRIPGAPLLAGSGLFNFASGGYAIALGQGLFESTGSVAAFTAVVIMEYLGPIILGAVAGSLSDRVNAALLCLWSAALAAVSVTAYLLVPGAVTAAAVTLGIVINILRPFYRAGIFAAGARSVDPADLPQYNMRWTVSVQAGQILGGAAAGFLLSFGGVNAALAAAAVAFGLSAVAMAIARSGVAPLPDVGDHEQAGWRALLRDAVGQPRRFIAVLLIGADFVTISTFTVALAPLVERVFGDTLWLGILDALFALGAGGVALIGFGGRTTESALRNAISRGYITQVAGLLVIASGTVVPAAGRLLVCAGALVLGAGVAVSSSQQVSILQRAVGTGAVGKIGALRQAVIGVLTVLALPVIGAVLGVSLTAAYLLVGALLVLCLGVNVWLLRSSIDGARG</sequence>
<dbReference type="PANTHER" id="PTHR23513">
    <property type="entry name" value="INTEGRAL MEMBRANE EFFLUX PROTEIN-RELATED"/>
    <property type="match status" value="1"/>
</dbReference>
<dbReference type="RefSeq" id="WP_290291977.1">
    <property type="nucleotide sequence ID" value="NZ_CP047211.1"/>
</dbReference>
<comment type="subcellular location">
    <subcellularLocation>
        <location evidence="1">Cell membrane</location>
        <topology evidence="1">Multi-pass membrane protein</topology>
    </subcellularLocation>
</comment>
<evidence type="ECO:0000256" key="1">
    <source>
        <dbReference type="ARBA" id="ARBA00004651"/>
    </source>
</evidence>
<gene>
    <name evidence="7" type="ORF">ACFORJ_01125</name>
</gene>
<evidence type="ECO:0000256" key="2">
    <source>
        <dbReference type="ARBA" id="ARBA00022475"/>
    </source>
</evidence>
<accession>A0ABV7ZLW3</accession>
<dbReference type="Proteomes" id="UP001595751">
    <property type="component" value="Unassembled WGS sequence"/>
</dbReference>
<keyword evidence="5 6" id="KW-0472">Membrane</keyword>
<feature type="transmembrane region" description="Helical" evidence="6">
    <location>
        <begin position="214"/>
        <end position="234"/>
    </location>
</feature>